<reference evidence="1 2" key="1">
    <citation type="journal article" date="2019" name="Commun. Biol.">
        <title>The bagworm genome reveals a unique fibroin gene that provides high tensile strength.</title>
        <authorList>
            <person name="Kono N."/>
            <person name="Nakamura H."/>
            <person name="Ohtoshi R."/>
            <person name="Tomita M."/>
            <person name="Numata K."/>
            <person name="Arakawa K."/>
        </authorList>
    </citation>
    <scope>NUCLEOTIDE SEQUENCE [LARGE SCALE GENOMIC DNA]</scope>
</reference>
<evidence type="ECO:0000313" key="1">
    <source>
        <dbReference type="EMBL" id="GBP02543.1"/>
    </source>
</evidence>
<proteinExistence type="predicted"/>
<gene>
    <name evidence="1" type="ORF">EVAR_96032_1</name>
</gene>
<dbReference type="EMBL" id="BGZK01003559">
    <property type="protein sequence ID" value="GBP02543.1"/>
    <property type="molecule type" value="Genomic_DNA"/>
</dbReference>
<protein>
    <submittedName>
        <fullName evidence="1">Uncharacterized protein</fullName>
    </submittedName>
</protein>
<name>A0A4C1SK29_EUMVA</name>
<dbReference type="AlphaFoldDB" id="A0A4C1SK29"/>
<dbReference type="Proteomes" id="UP000299102">
    <property type="component" value="Unassembled WGS sequence"/>
</dbReference>
<accession>A0A4C1SK29</accession>
<organism evidence="1 2">
    <name type="scientific">Eumeta variegata</name>
    <name type="common">Bagworm moth</name>
    <name type="synonym">Eumeta japonica</name>
    <dbReference type="NCBI Taxonomy" id="151549"/>
    <lineage>
        <taxon>Eukaryota</taxon>
        <taxon>Metazoa</taxon>
        <taxon>Ecdysozoa</taxon>
        <taxon>Arthropoda</taxon>
        <taxon>Hexapoda</taxon>
        <taxon>Insecta</taxon>
        <taxon>Pterygota</taxon>
        <taxon>Neoptera</taxon>
        <taxon>Endopterygota</taxon>
        <taxon>Lepidoptera</taxon>
        <taxon>Glossata</taxon>
        <taxon>Ditrysia</taxon>
        <taxon>Tineoidea</taxon>
        <taxon>Psychidae</taxon>
        <taxon>Oiketicinae</taxon>
        <taxon>Eumeta</taxon>
    </lineage>
</organism>
<sequence length="138" mass="16109">MLYLLSRGQQSSQLAGYYRVVDDLTYSMLDEVLRQNSILGCTDPEMIAKLNTARYDDTKVPNTWCGIKESAFKERKTVERFCNDNARKDFLSLNMNIRTQIHMSRQSGLTSDSSHMNASVERWRWNCLRLRQTVIKYA</sequence>
<keyword evidence="2" id="KW-1185">Reference proteome</keyword>
<evidence type="ECO:0000313" key="2">
    <source>
        <dbReference type="Proteomes" id="UP000299102"/>
    </source>
</evidence>
<comment type="caution">
    <text evidence="1">The sequence shown here is derived from an EMBL/GenBank/DDBJ whole genome shotgun (WGS) entry which is preliminary data.</text>
</comment>